<proteinExistence type="predicted"/>
<dbReference type="EMBL" id="CAJVAS010000004">
    <property type="protein sequence ID" value="CAG7612449.1"/>
    <property type="molecule type" value="Genomic_DNA"/>
</dbReference>
<protein>
    <submittedName>
        <fullName evidence="2">Uncharacterized protein</fullName>
    </submittedName>
</protein>
<name>A0A916JX90_9BACL</name>
<comment type="caution">
    <text evidence="2">The sequence shown here is derived from an EMBL/GenBank/DDBJ whole genome shotgun (WGS) entry which is preliminary data.</text>
</comment>
<keyword evidence="3" id="KW-1185">Reference proteome</keyword>
<feature type="region of interest" description="Disordered" evidence="1">
    <location>
        <begin position="1"/>
        <end position="32"/>
    </location>
</feature>
<sequence length="32" mass="3724">MKSRVGLDETLINEPHEVNAREASFYENSEEE</sequence>
<dbReference type="Proteomes" id="UP000693672">
    <property type="component" value="Unassembled WGS sequence"/>
</dbReference>
<dbReference type="AlphaFoldDB" id="A0A916JX90"/>
<evidence type="ECO:0000313" key="2">
    <source>
        <dbReference type="EMBL" id="CAG7612449.1"/>
    </source>
</evidence>
<accession>A0A916JX90</accession>
<evidence type="ECO:0000256" key="1">
    <source>
        <dbReference type="SAM" id="MobiDB-lite"/>
    </source>
</evidence>
<gene>
    <name evidence="2" type="ORF">PAESOLCIP111_01532</name>
</gene>
<reference evidence="2" key="1">
    <citation type="submission" date="2021-06" db="EMBL/GenBank/DDBJ databases">
        <authorList>
            <person name="Criscuolo A."/>
        </authorList>
    </citation>
    <scope>NUCLEOTIDE SEQUENCE</scope>
    <source>
        <strain evidence="2">CIP111600</strain>
    </source>
</reference>
<organism evidence="2 3">
    <name type="scientific">Paenibacillus solanacearum</name>
    <dbReference type="NCBI Taxonomy" id="2048548"/>
    <lineage>
        <taxon>Bacteria</taxon>
        <taxon>Bacillati</taxon>
        <taxon>Bacillota</taxon>
        <taxon>Bacilli</taxon>
        <taxon>Bacillales</taxon>
        <taxon>Paenibacillaceae</taxon>
        <taxon>Paenibacillus</taxon>
    </lineage>
</organism>
<evidence type="ECO:0000313" key="3">
    <source>
        <dbReference type="Proteomes" id="UP000693672"/>
    </source>
</evidence>